<dbReference type="EMBL" id="LT546645">
    <property type="protein sequence ID" value="SAI70738.1"/>
    <property type="molecule type" value="Genomic_DNA"/>
</dbReference>
<dbReference type="RefSeq" id="WP_025518146.1">
    <property type="nucleotide sequence ID" value="NZ_CP016340.1"/>
</dbReference>
<proteinExistence type="inferred from homology"/>
<keyword evidence="7" id="KW-1185">Reference proteome</keyword>
<dbReference type="Proteomes" id="UP000076825">
    <property type="component" value="Chromosome 1"/>
</dbReference>
<dbReference type="Gene3D" id="3.40.50.300">
    <property type="entry name" value="P-loop containing nucleotide triphosphate hydrolases"/>
    <property type="match status" value="1"/>
</dbReference>
<dbReference type="InterPro" id="IPR027417">
    <property type="entry name" value="P-loop_NTPase"/>
</dbReference>
<organism evidence="6 7">
    <name type="scientific">Bordetella trematum</name>
    <dbReference type="NCBI Taxonomy" id="123899"/>
    <lineage>
        <taxon>Bacteria</taxon>
        <taxon>Pseudomonadati</taxon>
        <taxon>Pseudomonadota</taxon>
        <taxon>Betaproteobacteria</taxon>
        <taxon>Burkholderiales</taxon>
        <taxon>Alcaligenaceae</taxon>
        <taxon>Bordetella</taxon>
    </lineage>
</organism>
<evidence type="ECO:0000259" key="5">
    <source>
        <dbReference type="PROSITE" id="PS50893"/>
    </source>
</evidence>
<dbReference type="GO" id="GO:0089705">
    <property type="term" value="P:protein localization to outer membrane"/>
    <property type="evidence" value="ECO:0007669"/>
    <property type="project" value="TreeGrafter"/>
</dbReference>
<dbReference type="InterPro" id="IPR015854">
    <property type="entry name" value="ABC_transpr_LolD-like"/>
</dbReference>
<dbReference type="GeneID" id="56590327"/>
<dbReference type="GO" id="GO:0005886">
    <property type="term" value="C:plasma membrane"/>
    <property type="evidence" value="ECO:0007669"/>
    <property type="project" value="TreeGrafter"/>
</dbReference>
<dbReference type="InterPro" id="IPR003593">
    <property type="entry name" value="AAA+_ATPase"/>
</dbReference>
<sequence>MLAIEDLHLRRGAGADAYEVELPALRLRAGEVVAVVGDSGCGKSTLLEGVGLLLTPQRLGSYRLGDCASVGQWALRGDDRALAGLRARQLGFVLQSGGLLPYLSAFENLVLPRRLAGLALRDAHLDYAIEALNLGGLLHKMPAALSIGERQRVACVRAMAHGPQLLLADEPTSALDPDNARRLFGLFLELARRREMACLVVSHDRALVREFGLPELAARLGPRKSVFTLAGAAP</sequence>
<dbReference type="GO" id="GO:0016887">
    <property type="term" value="F:ATP hydrolysis activity"/>
    <property type="evidence" value="ECO:0007669"/>
    <property type="project" value="InterPro"/>
</dbReference>
<dbReference type="STRING" id="123899.SAMEA3906487_02413"/>
<comment type="similarity">
    <text evidence="1">Belongs to the ABC transporter superfamily.</text>
</comment>
<gene>
    <name evidence="6" type="primary">lolD_2</name>
    <name evidence="6" type="ORF">SAMEA3906487_02413</name>
</gene>
<feature type="domain" description="ABC transporter" evidence="5">
    <location>
        <begin position="2"/>
        <end position="230"/>
    </location>
</feature>
<dbReference type="OrthoDB" id="9802264at2"/>
<dbReference type="SUPFAM" id="SSF52540">
    <property type="entry name" value="P-loop containing nucleoside triphosphate hydrolases"/>
    <property type="match status" value="1"/>
</dbReference>
<keyword evidence="3" id="KW-0547">Nucleotide-binding</keyword>
<dbReference type="InterPro" id="IPR003439">
    <property type="entry name" value="ABC_transporter-like_ATP-bd"/>
</dbReference>
<evidence type="ECO:0000256" key="2">
    <source>
        <dbReference type="ARBA" id="ARBA00022475"/>
    </source>
</evidence>
<dbReference type="SMART" id="SM00382">
    <property type="entry name" value="AAA"/>
    <property type="match status" value="1"/>
</dbReference>
<dbReference type="eggNOG" id="COG1136">
    <property type="taxonomic scope" value="Bacteria"/>
</dbReference>
<dbReference type="EC" id="3.6.3.-" evidence="6"/>
<reference evidence="6 7" key="1">
    <citation type="submission" date="2016-04" db="EMBL/GenBank/DDBJ databases">
        <authorList>
            <consortium name="Pathogen Informatics"/>
        </authorList>
    </citation>
    <scope>NUCLEOTIDE SEQUENCE [LARGE SCALE GENOMIC DNA]</scope>
    <source>
        <strain evidence="6 7">H044680328</strain>
    </source>
</reference>
<name>A0A157ND87_9BORD</name>
<dbReference type="GO" id="GO:0022857">
    <property type="term" value="F:transmembrane transporter activity"/>
    <property type="evidence" value="ECO:0007669"/>
    <property type="project" value="TreeGrafter"/>
</dbReference>
<dbReference type="Pfam" id="PF00005">
    <property type="entry name" value="ABC_tran"/>
    <property type="match status" value="1"/>
</dbReference>
<dbReference type="GO" id="GO:0044874">
    <property type="term" value="P:lipoprotein localization to outer membrane"/>
    <property type="evidence" value="ECO:0007669"/>
    <property type="project" value="TreeGrafter"/>
</dbReference>
<keyword evidence="2" id="KW-0472">Membrane</keyword>
<evidence type="ECO:0000256" key="4">
    <source>
        <dbReference type="ARBA" id="ARBA00022840"/>
    </source>
</evidence>
<dbReference type="PROSITE" id="PS50893">
    <property type="entry name" value="ABC_TRANSPORTER_2"/>
    <property type="match status" value="1"/>
</dbReference>
<evidence type="ECO:0000313" key="7">
    <source>
        <dbReference type="Proteomes" id="UP000076825"/>
    </source>
</evidence>
<evidence type="ECO:0000256" key="1">
    <source>
        <dbReference type="ARBA" id="ARBA00005417"/>
    </source>
</evidence>
<evidence type="ECO:0000256" key="3">
    <source>
        <dbReference type="ARBA" id="ARBA00022741"/>
    </source>
</evidence>
<dbReference type="GO" id="GO:0005524">
    <property type="term" value="F:ATP binding"/>
    <property type="evidence" value="ECO:0007669"/>
    <property type="project" value="UniProtKB-KW"/>
</dbReference>
<dbReference type="AlphaFoldDB" id="A0A157ND87"/>
<protein>
    <submittedName>
        <fullName evidence="6">ABC transporter ATP-binding protein</fullName>
        <ecNumber evidence="6">3.6.3.-</ecNumber>
    </submittedName>
</protein>
<keyword evidence="2" id="KW-1003">Cell membrane</keyword>
<dbReference type="PANTHER" id="PTHR24220:SF689">
    <property type="entry name" value="LIPOPROTEIN-RELEASING SYSTEM ATP-BINDING PROTEIN LOLD"/>
    <property type="match status" value="1"/>
</dbReference>
<dbReference type="PANTHER" id="PTHR24220">
    <property type="entry name" value="IMPORT ATP-BINDING PROTEIN"/>
    <property type="match status" value="1"/>
</dbReference>
<evidence type="ECO:0000313" key="6">
    <source>
        <dbReference type="EMBL" id="SAI70738.1"/>
    </source>
</evidence>
<keyword evidence="6" id="KW-0378">Hydrolase</keyword>
<accession>A0A157ND87</accession>
<dbReference type="KEGG" id="btrm:SAMEA390648702413"/>
<keyword evidence="4 6" id="KW-0067">ATP-binding</keyword>
<dbReference type="PATRIC" id="fig|123899.6.peg.2400"/>